<dbReference type="PRINTS" id="PR01217">
    <property type="entry name" value="PRICHEXTENSN"/>
</dbReference>
<evidence type="ECO:0000256" key="1">
    <source>
        <dbReference type="SAM" id="MobiDB-lite"/>
    </source>
</evidence>
<evidence type="ECO:0000313" key="3">
    <source>
        <dbReference type="EMBL" id="KAF4382395.1"/>
    </source>
</evidence>
<gene>
    <name evidence="3" type="ORF">G4B88_011347</name>
</gene>
<dbReference type="EMBL" id="JAATIQ010000101">
    <property type="protein sequence ID" value="KAF4382395.1"/>
    <property type="molecule type" value="Genomic_DNA"/>
</dbReference>
<sequence length="886" mass="95625">METLLGLLQIMVAAAPTPYPTPEIPYPPTIPTAPTPTTPSPTLPTPSPPTTSPPVTPSPKAPKPSPSTLKPPKPTPSPKPHKPSPSTPKHPEPSPSTPKNPKPSPSTPSPTKPSPKVPTPSPYPPTTPSPKPPTPSPSPITPSPKPPTPSPKPPTPSPTTPSPKPPTPSPTTPSPKPPTPSPTTPSPKPTTPSPYPPPSPTTPSPTTPSPKPPTPSPTTPTPSPPKPSPTTPSPTPPTPTPSPPSPTPPTPTPSPPSPTTQTPYPPPTQSDAGVKRARCWNRNYPQCYNTEHVCPNSCPGGCEVDCVTCKPVCKCDQPGAVCQDPRFIGGDGITFYFHGKKDNDFCLLSDSNLHINAHFIGKRNSNMKRDFTWVQSIGILFGKHQLSIGALKTDTWDDAVDRLFITFDGEPIILQESKGARWQSNNAPSVFVVRGVDTNNIMVEIDRMLRITAKVVPITAEESRIHNYGITKEDTFAHLELRFKFFSLSNEVTGVLGQTYRPDYTSRVNVGAKMPVMGGERDFKTSNLFATDCVVARFNGINNKDEDTLEGLDLPSLSCGSGINGQGVRARCWNKNYPQCYNTEHICPNACPGGCEVDCVTCKPVCKCDQPGAVCQDPRFIGGDGITFYFHGKKDHDFCLLSDSNLHINAHFIGKRNSNMKRDFTWVQSIGILFGKHQLSIGALKTDTWDDSVDRLFITFDGEPIILPESKGARWQSNNVPSIFVVRGVDTNNVMVEVDRILRITAKVVPITEEDSRIHNYGITKEDTFAHLELRFKFFSLSNEVTGALGQTYRPDYTSRVNVGAKMPVMGGERDFKTSNLFATDCVVARFKGINNKEEGTLEGLELPSLSCGSGINGQGVPTSHYLNSPLGAIPSSGGSNTSRNR</sequence>
<name>A0A7J6GHJ1_CANSA</name>
<dbReference type="PANTHER" id="PTHR31656">
    <property type="entry name" value="ROOT CAP DOMAIN-CONTAINING PROTEIN"/>
    <property type="match status" value="1"/>
</dbReference>
<evidence type="ECO:0000256" key="2">
    <source>
        <dbReference type="SAM" id="SignalP"/>
    </source>
</evidence>
<feature type="compositionally biased region" description="Polar residues" evidence="1">
    <location>
        <begin position="877"/>
        <end position="886"/>
    </location>
</feature>
<proteinExistence type="predicted"/>
<evidence type="ECO:0000313" key="4">
    <source>
        <dbReference type="Proteomes" id="UP000583929"/>
    </source>
</evidence>
<dbReference type="AlphaFoldDB" id="A0A7J6GHJ1"/>
<feature type="signal peptide" evidence="2">
    <location>
        <begin position="1"/>
        <end position="16"/>
    </location>
</feature>
<feature type="region of interest" description="Disordered" evidence="1">
    <location>
        <begin position="867"/>
        <end position="886"/>
    </location>
</feature>
<protein>
    <submittedName>
        <fullName evidence="3">Uncharacterized protein</fullName>
    </submittedName>
</protein>
<feature type="compositionally biased region" description="Pro residues" evidence="1">
    <location>
        <begin position="17"/>
        <end position="268"/>
    </location>
</feature>
<keyword evidence="2" id="KW-0732">Signal</keyword>
<dbReference type="Proteomes" id="UP000583929">
    <property type="component" value="Unassembled WGS sequence"/>
</dbReference>
<feature type="region of interest" description="Disordered" evidence="1">
    <location>
        <begin position="17"/>
        <end position="273"/>
    </location>
</feature>
<organism evidence="3 4">
    <name type="scientific">Cannabis sativa</name>
    <name type="common">Hemp</name>
    <name type="synonym">Marijuana</name>
    <dbReference type="NCBI Taxonomy" id="3483"/>
    <lineage>
        <taxon>Eukaryota</taxon>
        <taxon>Viridiplantae</taxon>
        <taxon>Streptophyta</taxon>
        <taxon>Embryophyta</taxon>
        <taxon>Tracheophyta</taxon>
        <taxon>Spermatophyta</taxon>
        <taxon>Magnoliopsida</taxon>
        <taxon>eudicotyledons</taxon>
        <taxon>Gunneridae</taxon>
        <taxon>Pentapetalae</taxon>
        <taxon>rosids</taxon>
        <taxon>fabids</taxon>
        <taxon>Rosales</taxon>
        <taxon>Cannabaceae</taxon>
        <taxon>Cannabis</taxon>
    </lineage>
</organism>
<dbReference type="InterPro" id="IPR009646">
    <property type="entry name" value="Root_cap"/>
</dbReference>
<keyword evidence="4" id="KW-1185">Reference proteome</keyword>
<feature type="chain" id="PRO_5029622270" evidence="2">
    <location>
        <begin position="17"/>
        <end position="886"/>
    </location>
</feature>
<comment type="caution">
    <text evidence="3">The sequence shown here is derived from an EMBL/GenBank/DDBJ whole genome shotgun (WGS) entry which is preliminary data.</text>
</comment>
<dbReference type="Pfam" id="PF06830">
    <property type="entry name" value="Root_cap"/>
    <property type="match status" value="2"/>
</dbReference>
<reference evidence="3 4" key="1">
    <citation type="journal article" date="2020" name="bioRxiv">
        <title>Sequence and annotation of 42 cannabis genomes reveals extensive copy number variation in cannabinoid synthesis and pathogen resistance genes.</title>
        <authorList>
            <person name="Mckernan K.J."/>
            <person name="Helbert Y."/>
            <person name="Kane L.T."/>
            <person name="Ebling H."/>
            <person name="Zhang L."/>
            <person name="Liu B."/>
            <person name="Eaton Z."/>
            <person name="Mclaughlin S."/>
            <person name="Kingan S."/>
            <person name="Baybayan P."/>
            <person name="Concepcion G."/>
            <person name="Jordan M."/>
            <person name="Riva A."/>
            <person name="Barbazuk W."/>
            <person name="Harkins T."/>
        </authorList>
    </citation>
    <scope>NUCLEOTIDE SEQUENCE [LARGE SCALE GENOMIC DNA]</scope>
    <source>
        <strain evidence="4">cv. Jamaican Lion 4</strain>
        <tissue evidence="3">Leaf</tissue>
    </source>
</reference>
<accession>A0A7J6GHJ1</accession>